<evidence type="ECO:0000256" key="1">
    <source>
        <dbReference type="SAM" id="MobiDB-lite"/>
    </source>
</evidence>
<dbReference type="EMBL" id="CAIX01000164">
    <property type="protein sequence ID" value="CCI47306.1"/>
    <property type="molecule type" value="Genomic_DNA"/>
</dbReference>
<feature type="region of interest" description="Disordered" evidence="1">
    <location>
        <begin position="1"/>
        <end position="37"/>
    </location>
</feature>
<protein>
    <recommendedName>
        <fullName evidence="4">FYVE-type domain-containing protein</fullName>
    </recommendedName>
</protein>
<dbReference type="OrthoDB" id="96206at2759"/>
<dbReference type="SUPFAM" id="SSF57903">
    <property type="entry name" value="FYVE/PHD zinc finger"/>
    <property type="match status" value="1"/>
</dbReference>
<feature type="compositionally biased region" description="Polar residues" evidence="1">
    <location>
        <begin position="1"/>
        <end position="19"/>
    </location>
</feature>
<dbReference type="Gene3D" id="3.30.530.20">
    <property type="match status" value="1"/>
</dbReference>
<dbReference type="InterPro" id="IPR011011">
    <property type="entry name" value="Znf_FYVE_PHD"/>
</dbReference>
<evidence type="ECO:0000313" key="3">
    <source>
        <dbReference type="Proteomes" id="UP000053237"/>
    </source>
</evidence>
<dbReference type="Gene3D" id="3.30.40.10">
    <property type="entry name" value="Zinc/RING finger domain, C3HC4 (zinc finger)"/>
    <property type="match status" value="1"/>
</dbReference>
<dbReference type="SUPFAM" id="SSF55961">
    <property type="entry name" value="Bet v1-like"/>
    <property type="match status" value="1"/>
</dbReference>
<evidence type="ECO:0008006" key="4">
    <source>
        <dbReference type="Google" id="ProtNLM"/>
    </source>
</evidence>
<dbReference type="PANTHER" id="PTHR13510:SF44">
    <property type="entry name" value="RABENOSYN-5"/>
    <property type="match status" value="1"/>
</dbReference>
<proteinExistence type="predicted"/>
<comment type="caution">
    <text evidence="2">The sequence shown here is derived from an EMBL/GenBank/DDBJ whole genome shotgun (WGS) entry which is preliminary data.</text>
</comment>
<dbReference type="InterPro" id="IPR052727">
    <property type="entry name" value="Rab4/Rab5_effector"/>
</dbReference>
<evidence type="ECO:0000313" key="2">
    <source>
        <dbReference type="EMBL" id="CCI47306.1"/>
    </source>
</evidence>
<dbReference type="Proteomes" id="UP000053237">
    <property type="component" value="Unassembled WGS sequence"/>
</dbReference>
<name>A0A024GK97_9STRA</name>
<accession>A0A024GK97</accession>
<feature type="region of interest" description="Disordered" evidence="1">
    <location>
        <begin position="507"/>
        <end position="539"/>
    </location>
</feature>
<sequence length="577" mass="65547">MATQCLTQPSTLPSPSHCSPRSFKRETPTGSIDTNSNAVFPSEWRKVKLTAAQQQFYREEALVTLHHAIKSFEKFKQKHFTHPKQWKFIKKKQDVDIYRNRLIQKGNPPVLTAYGTIEGNTEDLVSAEYSDTDEKVGHKCHFVDSFAVRDVRVIENIDVKEDTYDALSETYRYLGIKWVHTRLPIPGLTFIAKSRDWLFWEAVGMLSVPNFSNNSTTTRIGYHIMRPCELESIPPLAKVTRGRVGCVTLFYQKAPGRLQLFSQGSVGYTNEVVSDTLATFATMSLVTRAFSMIRYVECQKLTLLSQEMAVKARSRTASFNATVQKNTTVCGLCERHIHAMKRLTSQMKSCYICELVVCSKCRVQKTILTEEGLVKARYCQQCLLASKLLANTLSTSQHNLSNSEDGFIERTHQIADSIDTDAPYLPRAINHPRSSIGVRSDIHSQLHTENAQENRTRCSSFSNFYEKPEFTDPETSFETQSECCHSVHEHPKGSNSLLRSTDKGTFHLSLTNRNGSRQETSYKWKTRASSECDPSSLTGPIAKRKHRMRLFRQMIALQRAAETAYNITQANRSMMDA</sequence>
<dbReference type="InParanoid" id="A0A024GK97"/>
<feature type="compositionally biased region" description="Polar residues" evidence="1">
    <location>
        <begin position="28"/>
        <end position="37"/>
    </location>
</feature>
<gene>
    <name evidence="2" type="ORF">BN9_083130</name>
</gene>
<organism evidence="2 3">
    <name type="scientific">Albugo candida</name>
    <dbReference type="NCBI Taxonomy" id="65357"/>
    <lineage>
        <taxon>Eukaryota</taxon>
        <taxon>Sar</taxon>
        <taxon>Stramenopiles</taxon>
        <taxon>Oomycota</taxon>
        <taxon>Peronosporomycetes</taxon>
        <taxon>Albuginales</taxon>
        <taxon>Albuginaceae</taxon>
        <taxon>Albugo</taxon>
    </lineage>
</organism>
<dbReference type="InterPro" id="IPR013083">
    <property type="entry name" value="Znf_RING/FYVE/PHD"/>
</dbReference>
<keyword evidence="3" id="KW-1185">Reference proteome</keyword>
<feature type="compositionally biased region" description="Polar residues" evidence="1">
    <location>
        <begin position="508"/>
        <end position="538"/>
    </location>
</feature>
<reference evidence="2 3" key="1">
    <citation type="submission" date="2012-05" db="EMBL/GenBank/DDBJ databases">
        <title>Recombination and specialization in a pathogen metapopulation.</title>
        <authorList>
            <person name="Gardiner A."/>
            <person name="Kemen E."/>
            <person name="Schultz-Larsen T."/>
            <person name="MacLean D."/>
            <person name="Van Oosterhout C."/>
            <person name="Jones J.D.G."/>
        </authorList>
    </citation>
    <scope>NUCLEOTIDE SEQUENCE [LARGE SCALE GENOMIC DNA]</scope>
    <source>
        <strain evidence="2 3">Ac Nc2</strain>
    </source>
</reference>
<dbReference type="PANTHER" id="PTHR13510">
    <property type="entry name" value="FYVE-FINGER-CONTAINING RAB5 EFFECTOR PROTEIN RABENOSYN-5-RELATED"/>
    <property type="match status" value="1"/>
</dbReference>
<dbReference type="InterPro" id="IPR023393">
    <property type="entry name" value="START-like_dom_sf"/>
</dbReference>
<dbReference type="AlphaFoldDB" id="A0A024GK97"/>